<proteinExistence type="predicted"/>
<evidence type="ECO:0000256" key="3">
    <source>
        <dbReference type="ARBA" id="ARBA00022692"/>
    </source>
</evidence>
<dbReference type="GO" id="GO:0016020">
    <property type="term" value="C:membrane"/>
    <property type="evidence" value="ECO:0007669"/>
    <property type="project" value="UniProtKB-SubCell"/>
</dbReference>
<keyword evidence="5 6" id="KW-0472">Membrane</keyword>
<feature type="transmembrane region" description="Helical" evidence="6">
    <location>
        <begin position="57"/>
        <end position="81"/>
    </location>
</feature>
<evidence type="ECO:0000256" key="4">
    <source>
        <dbReference type="ARBA" id="ARBA00022989"/>
    </source>
</evidence>
<comment type="subcellular location">
    <subcellularLocation>
        <location evidence="1">Membrane</location>
        <topology evidence="1">Multi-pass membrane protein</topology>
    </subcellularLocation>
</comment>
<evidence type="ECO:0000313" key="8">
    <source>
        <dbReference type="Proteomes" id="UP000070612"/>
    </source>
</evidence>
<comment type="caution">
    <text evidence="7">The sequence shown here is derived from an EMBL/GenBank/DDBJ whole genome shotgun (WGS) entry which is preliminary data.</text>
</comment>
<evidence type="ECO:0000256" key="5">
    <source>
        <dbReference type="ARBA" id="ARBA00023136"/>
    </source>
</evidence>
<dbReference type="AlphaFoldDB" id="A0A132PEP0"/>
<sequence>MVRGLPRARTETGFRYGQIGSASLISLAHGTNDAQKTMGVIFLALISYGAASSSDTMPLWVVVACAVAIALGTYSGGWRIIRT</sequence>
<organism evidence="7 8">
    <name type="scientific">Mycolicibacterium wolinskyi</name>
    <dbReference type="NCBI Taxonomy" id="59750"/>
    <lineage>
        <taxon>Bacteria</taxon>
        <taxon>Bacillati</taxon>
        <taxon>Actinomycetota</taxon>
        <taxon>Actinomycetes</taxon>
        <taxon>Mycobacteriales</taxon>
        <taxon>Mycobacteriaceae</taxon>
        <taxon>Mycolicibacterium</taxon>
    </lineage>
</organism>
<keyword evidence="2" id="KW-0813">Transport</keyword>
<evidence type="ECO:0000256" key="2">
    <source>
        <dbReference type="ARBA" id="ARBA00022448"/>
    </source>
</evidence>
<dbReference type="PANTHER" id="PTHR11101">
    <property type="entry name" value="PHOSPHATE TRANSPORTER"/>
    <property type="match status" value="1"/>
</dbReference>
<reference evidence="7 8" key="1">
    <citation type="submission" date="2015-07" db="EMBL/GenBank/DDBJ databases">
        <title>A draft genome sequence of Mycobacterium wolinskyi.</title>
        <authorList>
            <person name="de Man T.J."/>
            <person name="Perry K.A."/>
            <person name="Coulliette A.D."/>
            <person name="Jensen B."/>
            <person name="Toney N.C."/>
            <person name="Limbago B.M."/>
            <person name="Noble-Wang J."/>
        </authorList>
    </citation>
    <scope>NUCLEOTIDE SEQUENCE [LARGE SCALE GENOMIC DNA]</scope>
    <source>
        <strain evidence="7 8">CDC_01</strain>
    </source>
</reference>
<dbReference type="GO" id="GO:0005315">
    <property type="term" value="F:phosphate transmembrane transporter activity"/>
    <property type="evidence" value="ECO:0007669"/>
    <property type="project" value="InterPro"/>
</dbReference>
<protein>
    <recommendedName>
        <fullName evidence="9">Phosphate transporter</fullName>
    </recommendedName>
</protein>
<evidence type="ECO:0008006" key="9">
    <source>
        <dbReference type="Google" id="ProtNLM"/>
    </source>
</evidence>
<gene>
    <name evidence="7" type="ORF">AFM11_28310</name>
</gene>
<dbReference type="STRING" id="59750.AWC31_32590"/>
<keyword evidence="8" id="KW-1185">Reference proteome</keyword>
<dbReference type="Pfam" id="PF01384">
    <property type="entry name" value="PHO4"/>
    <property type="match status" value="1"/>
</dbReference>
<keyword evidence="3 6" id="KW-0812">Transmembrane</keyword>
<accession>A0A132PEP0</accession>
<dbReference type="GO" id="GO:0035435">
    <property type="term" value="P:phosphate ion transmembrane transport"/>
    <property type="evidence" value="ECO:0007669"/>
    <property type="project" value="TreeGrafter"/>
</dbReference>
<dbReference type="Proteomes" id="UP000070612">
    <property type="component" value="Unassembled WGS sequence"/>
</dbReference>
<dbReference type="InterPro" id="IPR001204">
    <property type="entry name" value="Phos_transporter"/>
</dbReference>
<evidence type="ECO:0000313" key="7">
    <source>
        <dbReference type="EMBL" id="KWX20754.1"/>
    </source>
</evidence>
<dbReference type="EMBL" id="LGTW01000024">
    <property type="protein sequence ID" value="KWX20754.1"/>
    <property type="molecule type" value="Genomic_DNA"/>
</dbReference>
<keyword evidence="4 6" id="KW-1133">Transmembrane helix</keyword>
<name>A0A132PEP0_9MYCO</name>
<feature type="transmembrane region" description="Helical" evidence="6">
    <location>
        <begin position="34"/>
        <end position="51"/>
    </location>
</feature>
<dbReference type="PANTHER" id="PTHR11101:SF54">
    <property type="entry name" value="LOW-AFFINITY INORGANIC PHOSPHATE TRANSPORTER-RELATED"/>
    <property type="match status" value="1"/>
</dbReference>
<evidence type="ECO:0000256" key="6">
    <source>
        <dbReference type="SAM" id="Phobius"/>
    </source>
</evidence>
<evidence type="ECO:0000256" key="1">
    <source>
        <dbReference type="ARBA" id="ARBA00004141"/>
    </source>
</evidence>
<dbReference type="PATRIC" id="fig|59750.3.peg.3536"/>